<comment type="pathway">
    <text evidence="3">Secondary metabolite biosynthesis.</text>
</comment>
<keyword evidence="11 14" id="KW-0503">Monooxygenase</keyword>
<dbReference type="InterPro" id="IPR001128">
    <property type="entry name" value="Cyt_P450"/>
</dbReference>
<dbReference type="Proteomes" id="UP000292702">
    <property type="component" value="Unassembled WGS sequence"/>
</dbReference>
<dbReference type="InterPro" id="IPR002401">
    <property type="entry name" value="Cyt_P450_E_grp-I"/>
</dbReference>
<evidence type="ECO:0000256" key="8">
    <source>
        <dbReference type="ARBA" id="ARBA00022989"/>
    </source>
</evidence>
<dbReference type="GO" id="GO:0005506">
    <property type="term" value="F:iron ion binding"/>
    <property type="evidence" value="ECO:0007669"/>
    <property type="project" value="InterPro"/>
</dbReference>
<evidence type="ECO:0000256" key="14">
    <source>
        <dbReference type="RuleBase" id="RU000461"/>
    </source>
</evidence>
<keyword evidence="12" id="KW-0472">Membrane</keyword>
<dbReference type="InterPro" id="IPR050364">
    <property type="entry name" value="Cytochrome_P450_fung"/>
</dbReference>
<keyword evidence="7 13" id="KW-0479">Metal-binding</keyword>
<comment type="cofactor">
    <cofactor evidence="1 13">
        <name>heme</name>
        <dbReference type="ChEBI" id="CHEBI:30413"/>
    </cofactor>
</comment>
<evidence type="ECO:0000256" key="7">
    <source>
        <dbReference type="ARBA" id="ARBA00022723"/>
    </source>
</evidence>
<dbReference type="PANTHER" id="PTHR46300">
    <property type="entry name" value="P450, PUTATIVE (EUROFUNG)-RELATED-RELATED"/>
    <property type="match status" value="1"/>
</dbReference>
<sequence>MFDPRLLETVLLTTCAWVVWFAYRSFRPRPPLPPGPKGWPIIGNISQLPTLFTWLTWVDWSRQYGDIFHINLFGTPMIVISSPALVSELLDKRHNDYENRPKLTMASDLVGWNRITPLMPANKLWREHRRNMSQLFGTKAAVGKFYEIEVLQARKLMRRILEDPTEVKNHIQSWAGTMSMKIAYGYDVKGGQDPYLGIAHKVVSQFLHLNQPGAFMVDSLPWLQYIPAWFPGAAFQRTAKSYRDTLSNLIDTPFKMGSGTAKQSYTSDLLSADDYTQDREYALKTSAATIFVGGADTTAGQLHALLLMFMLYPEIRKKAQAEIDQVVGPERLPHFSDRDKLPYVEACLTEGFRLHTLSPTGGVRVATKDDVLGGYFIPKGAIIQPLTWLIAHDPEVFKDPLEFVPERYLVDDPPPHPREFTFGYGRRVCPGMILADASMWISATMFLALFDISPTKGSPTSFDQFPGGVLDGEPVW</sequence>
<evidence type="ECO:0000256" key="11">
    <source>
        <dbReference type="ARBA" id="ARBA00023033"/>
    </source>
</evidence>
<dbReference type="AlphaFoldDB" id="A0A4R0RE73"/>
<dbReference type="Pfam" id="PF00067">
    <property type="entry name" value="p450"/>
    <property type="match status" value="1"/>
</dbReference>
<evidence type="ECO:0000256" key="10">
    <source>
        <dbReference type="ARBA" id="ARBA00023004"/>
    </source>
</evidence>
<comment type="similarity">
    <text evidence="4 14">Belongs to the cytochrome P450 family.</text>
</comment>
<evidence type="ECO:0000256" key="3">
    <source>
        <dbReference type="ARBA" id="ARBA00005179"/>
    </source>
</evidence>
<dbReference type="PRINTS" id="PR00463">
    <property type="entry name" value="EP450I"/>
</dbReference>
<dbReference type="InterPro" id="IPR017972">
    <property type="entry name" value="Cyt_P450_CS"/>
</dbReference>
<dbReference type="GO" id="GO:0016705">
    <property type="term" value="F:oxidoreductase activity, acting on paired donors, with incorporation or reduction of molecular oxygen"/>
    <property type="evidence" value="ECO:0007669"/>
    <property type="project" value="InterPro"/>
</dbReference>
<proteinExistence type="inferred from homology"/>
<evidence type="ECO:0000256" key="1">
    <source>
        <dbReference type="ARBA" id="ARBA00001971"/>
    </source>
</evidence>
<dbReference type="PANTHER" id="PTHR46300:SF7">
    <property type="entry name" value="P450, PUTATIVE (EUROFUNG)-RELATED"/>
    <property type="match status" value="1"/>
</dbReference>
<protein>
    <recommendedName>
        <fullName evidence="17">Cytochrome P450</fullName>
    </recommendedName>
</protein>
<dbReference type="EMBL" id="RWJN01000136">
    <property type="protein sequence ID" value="TCD66421.1"/>
    <property type="molecule type" value="Genomic_DNA"/>
</dbReference>
<comment type="subcellular location">
    <subcellularLocation>
        <location evidence="2">Membrane</location>
        <topology evidence="2">Single-pass membrane protein</topology>
    </subcellularLocation>
</comment>
<evidence type="ECO:0000256" key="13">
    <source>
        <dbReference type="PIRSR" id="PIRSR602401-1"/>
    </source>
</evidence>
<dbReference type="GO" id="GO:0016020">
    <property type="term" value="C:membrane"/>
    <property type="evidence" value="ECO:0007669"/>
    <property type="project" value="UniProtKB-SubCell"/>
</dbReference>
<evidence type="ECO:0000256" key="2">
    <source>
        <dbReference type="ARBA" id="ARBA00004167"/>
    </source>
</evidence>
<accession>A0A4R0RE73</accession>
<keyword evidence="6" id="KW-0812">Transmembrane</keyword>
<dbReference type="OrthoDB" id="2789670at2759"/>
<comment type="caution">
    <text evidence="15">The sequence shown here is derived from an EMBL/GenBank/DDBJ whole genome shotgun (WGS) entry which is preliminary data.</text>
</comment>
<dbReference type="SUPFAM" id="SSF48264">
    <property type="entry name" value="Cytochrome P450"/>
    <property type="match status" value="1"/>
</dbReference>
<gene>
    <name evidence="15" type="ORF">EIP91_001412</name>
</gene>
<dbReference type="CDD" id="cd11065">
    <property type="entry name" value="CYP64-like"/>
    <property type="match status" value="1"/>
</dbReference>
<dbReference type="Gene3D" id="1.10.630.10">
    <property type="entry name" value="Cytochrome P450"/>
    <property type="match status" value="1"/>
</dbReference>
<keyword evidence="16" id="KW-1185">Reference proteome</keyword>
<dbReference type="STRING" id="92696.A0A4R0RE73"/>
<evidence type="ECO:0000256" key="5">
    <source>
        <dbReference type="ARBA" id="ARBA00022617"/>
    </source>
</evidence>
<keyword evidence="9 14" id="KW-0560">Oxidoreductase</keyword>
<evidence type="ECO:0000256" key="4">
    <source>
        <dbReference type="ARBA" id="ARBA00010617"/>
    </source>
</evidence>
<dbReference type="InterPro" id="IPR036396">
    <property type="entry name" value="Cyt_P450_sf"/>
</dbReference>
<dbReference type="GO" id="GO:0004497">
    <property type="term" value="F:monooxygenase activity"/>
    <property type="evidence" value="ECO:0007669"/>
    <property type="project" value="UniProtKB-KW"/>
</dbReference>
<feature type="binding site" description="axial binding residue" evidence="13">
    <location>
        <position position="429"/>
    </location>
    <ligand>
        <name>heme</name>
        <dbReference type="ChEBI" id="CHEBI:30413"/>
    </ligand>
    <ligandPart>
        <name>Fe</name>
        <dbReference type="ChEBI" id="CHEBI:18248"/>
    </ligandPart>
</feature>
<evidence type="ECO:0000256" key="6">
    <source>
        <dbReference type="ARBA" id="ARBA00022692"/>
    </source>
</evidence>
<evidence type="ECO:0008006" key="17">
    <source>
        <dbReference type="Google" id="ProtNLM"/>
    </source>
</evidence>
<evidence type="ECO:0000256" key="9">
    <source>
        <dbReference type="ARBA" id="ARBA00023002"/>
    </source>
</evidence>
<organism evidence="15 16">
    <name type="scientific">Steccherinum ochraceum</name>
    <dbReference type="NCBI Taxonomy" id="92696"/>
    <lineage>
        <taxon>Eukaryota</taxon>
        <taxon>Fungi</taxon>
        <taxon>Dikarya</taxon>
        <taxon>Basidiomycota</taxon>
        <taxon>Agaricomycotina</taxon>
        <taxon>Agaricomycetes</taxon>
        <taxon>Polyporales</taxon>
        <taxon>Steccherinaceae</taxon>
        <taxon>Steccherinum</taxon>
    </lineage>
</organism>
<reference evidence="15 16" key="1">
    <citation type="submission" date="2018-11" db="EMBL/GenBank/DDBJ databases">
        <title>Genome assembly of Steccherinum ochraceum LE-BIN_3174, the white-rot fungus of the Steccherinaceae family (The Residual Polyporoid clade, Polyporales, Basidiomycota).</title>
        <authorList>
            <person name="Fedorova T.V."/>
            <person name="Glazunova O.A."/>
            <person name="Landesman E.O."/>
            <person name="Moiseenko K.V."/>
            <person name="Psurtseva N.V."/>
            <person name="Savinova O.S."/>
            <person name="Shakhova N.V."/>
            <person name="Tyazhelova T.V."/>
            <person name="Vasina D.V."/>
        </authorList>
    </citation>
    <scope>NUCLEOTIDE SEQUENCE [LARGE SCALE GENOMIC DNA]</scope>
    <source>
        <strain evidence="15 16">LE-BIN_3174</strain>
    </source>
</reference>
<keyword evidence="5 13" id="KW-0349">Heme</keyword>
<keyword evidence="8" id="KW-1133">Transmembrane helix</keyword>
<keyword evidence="10 13" id="KW-0408">Iron</keyword>
<evidence type="ECO:0000313" key="16">
    <source>
        <dbReference type="Proteomes" id="UP000292702"/>
    </source>
</evidence>
<dbReference type="GO" id="GO:0020037">
    <property type="term" value="F:heme binding"/>
    <property type="evidence" value="ECO:0007669"/>
    <property type="project" value="InterPro"/>
</dbReference>
<dbReference type="PROSITE" id="PS00086">
    <property type="entry name" value="CYTOCHROME_P450"/>
    <property type="match status" value="1"/>
</dbReference>
<evidence type="ECO:0000313" key="15">
    <source>
        <dbReference type="EMBL" id="TCD66421.1"/>
    </source>
</evidence>
<evidence type="ECO:0000256" key="12">
    <source>
        <dbReference type="ARBA" id="ARBA00023136"/>
    </source>
</evidence>
<name>A0A4R0RE73_9APHY</name>